<dbReference type="PANTHER" id="PTHR45641">
    <property type="entry name" value="TETRATRICOPEPTIDE REPEAT PROTEIN (AFU_ORTHOLOGUE AFUA_6G03870)"/>
    <property type="match status" value="1"/>
</dbReference>
<dbReference type="AlphaFoldDB" id="A0AAD1X3T9"/>
<name>A0AAD1X3T9_EUPCR</name>
<gene>
    <name evidence="4" type="ORF">ECRASSUSDP1_LOCUS962</name>
</gene>
<evidence type="ECO:0008006" key="6">
    <source>
        <dbReference type="Google" id="ProtNLM"/>
    </source>
</evidence>
<dbReference type="Pfam" id="PF13424">
    <property type="entry name" value="TPR_12"/>
    <property type="match status" value="1"/>
</dbReference>
<reference evidence="4" key="1">
    <citation type="submission" date="2023-07" db="EMBL/GenBank/DDBJ databases">
        <authorList>
            <consortium name="AG Swart"/>
            <person name="Singh M."/>
            <person name="Singh A."/>
            <person name="Seah K."/>
            <person name="Emmerich C."/>
        </authorList>
    </citation>
    <scope>NUCLEOTIDE SEQUENCE</scope>
    <source>
        <strain evidence="4">DP1</strain>
    </source>
</reference>
<comment type="caution">
    <text evidence="4">The sequence shown here is derived from an EMBL/GenBank/DDBJ whole genome shotgun (WGS) entry which is preliminary data.</text>
</comment>
<evidence type="ECO:0000256" key="2">
    <source>
        <dbReference type="ARBA" id="ARBA00022803"/>
    </source>
</evidence>
<evidence type="ECO:0000313" key="4">
    <source>
        <dbReference type="EMBL" id="CAI2359669.1"/>
    </source>
</evidence>
<protein>
    <recommendedName>
        <fullName evidence="6">Tetratricopeptide repeat protein</fullName>
    </recommendedName>
</protein>
<dbReference type="EMBL" id="CAMPGE010000904">
    <property type="protein sequence ID" value="CAI2359669.1"/>
    <property type="molecule type" value="Genomic_DNA"/>
</dbReference>
<dbReference type="InterPro" id="IPR011990">
    <property type="entry name" value="TPR-like_helical_dom_sf"/>
</dbReference>
<keyword evidence="5" id="KW-1185">Reference proteome</keyword>
<dbReference type="Gene3D" id="1.25.40.10">
    <property type="entry name" value="Tetratricopeptide repeat domain"/>
    <property type="match status" value="1"/>
</dbReference>
<keyword evidence="2" id="KW-0802">TPR repeat</keyword>
<accession>A0AAD1X3T9</accession>
<feature type="compositionally biased region" description="Basic residues" evidence="3">
    <location>
        <begin position="393"/>
        <end position="404"/>
    </location>
</feature>
<evidence type="ECO:0000313" key="5">
    <source>
        <dbReference type="Proteomes" id="UP001295684"/>
    </source>
</evidence>
<organism evidence="4 5">
    <name type="scientific">Euplotes crassus</name>
    <dbReference type="NCBI Taxonomy" id="5936"/>
    <lineage>
        <taxon>Eukaryota</taxon>
        <taxon>Sar</taxon>
        <taxon>Alveolata</taxon>
        <taxon>Ciliophora</taxon>
        <taxon>Intramacronucleata</taxon>
        <taxon>Spirotrichea</taxon>
        <taxon>Hypotrichia</taxon>
        <taxon>Euplotida</taxon>
        <taxon>Euplotidae</taxon>
        <taxon>Moneuplotes</taxon>
    </lineage>
</organism>
<evidence type="ECO:0000256" key="1">
    <source>
        <dbReference type="ARBA" id="ARBA00022737"/>
    </source>
</evidence>
<feature type="compositionally biased region" description="Basic and acidic residues" evidence="3">
    <location>
        <begin position="405"/>
        <end position="419"/>
    </location>
</feature>
<feature type="compositionally biased region" description="Pro residues" evidence="3">
    <location>
        <begin position="359"/>
        <end position="373"/>
    </location>
</feature>
<dbReference type="Proteomes" id="UP001295684">
    <property type="component" value="Unassembled WGS sequence"/>
</dbReference>
<proteinExistence type="predicted"/>
<dbReference type="PANTHER" id="PTHR45641:SF19">
    <property type="entry name" value="NEPHROCYSTIN-3"/>
    <property type="match status" value="1"/>
</dbReference>
<sequence>MEQSVTLLKTEEARLDQLYHSRCDEDQRMDFTQFLLFILDRSIISNKFGVEIFYQAFKEAAQNEEYLDIKSFNYAIVWLAKIIFADDYNPVETMFTTVLMDKTITHQNDLVGGRVPSTDKDTLIVLSEEAILFYISYMDRLKILFASCHHNNSMENKRRVNWKELSDKNMGILTGSFLNFCKDYFLIPHMFNVEVLEGILFSIVTPLHKEEYEYFSDHLLVSQSEEDKKKISSSYEFKPGEPEILFHEFLFLLGKIAHKTVVASEAETLEDKLKVFFFEKLKFPSIENPIEYALQLLGGEIDPDEDLYSSDDDLESEKLDDPHQKLLEFIERRAEKDENFVLDYEEVLQELELALPPVPDPPKVVQENPPPYAQPRVLFGKHLPKPEEDGKDKKKKPPQRRQNNRKKDEKPKKIYPFEEYPPKPREPLNLYHFDNLRDEMTENVFPKHYSASQCNPGVGPCIIKEVLFPPEAPQEFATLIESALVYQNTANYEMAIETLERCRDEWRKAESGEEWKKEVEEVKPLRPEIELFFKLSLGSVYESAGRDELALSKYLSAKNIKLVYNHPDQAFPYCGIGSILFHMEEPVWALRAYLKAREIREERLGGDTVDTATVYNNLGCCMLTIERNQEACAFFDLAEAILEVELGSQHERTLTAARNIKKARRTVLNIKPEYPPLWSFAAINPNPKLTKKKKKKGKKKKKK</sequence>
<keyword evidence="1" id="KW-0677">Repeat</keyword>
<feature type="region of interest" description="Disordered" evidence="3">
    <location>
        <begin position="359"/>
        <end position="419"/>
    </location>
</feature>
<evidence type="ECO:0000256" key="3">
    <source>
        <dbReference type="SAM" id="MobiDB-lite"/>
    </source>
</evidence>
<dbReference type="SUPFAM" id="SSF48452">
    <property type="entry name" value="TPR-like"/>
    <property type="match status" value="1"/>
</dbReference>